<feature type="binding site" description="axial binding residue" evidence="5">
    <location>
        <position position="474"/>
    </location>
    <ligand>
        <name>heme</name>
        <dbReference type="ChEBI" id="CHEBI:30413"/>
    </ligand>
    <ligandPart>
        <name>Fe</name>
        <dbReference type="ChEBI" id="CHEBI:18248"/>
    </ligandPart>
</feature>
<feature type="region of interest" description="Disordered" evidence="7">
    <location>
        <begin position="422"/>
        <end position="454"/>
    </location>
</feature>
<keyword evidence="8" id="KW-0472">Membrane</keyword>
<dbReference type="PROSITE" id="PS00086">
    <property type="entry name" value="CYTOCHROME_P450"/>
    <property type="match status" value="1"/>
</dbReference>
<evidence type="ECO:0000256" key="6">
    <source>
        <dbReference type="RuleBase" id="RU000461"/>
    </source>
</evidence>
<dbReference type="SUPFAM" id="SSF48264">
    <property type="entry name" value="Cytochrome P450"/>
    <property type="match status" value="1"/>
</dbReference>
<organism evidence="9 10">
    <name type="scientific">Rhizophlyctis rosea</name>
    <dbReference type="NCBI Taxonomy" id="64517"/>
    <lineage>
        <taxon>Eukaryota</taxon>
        <taxon>Fungi</taxon>
        <taxon>Fungi incertae sedis</taxon>
        <taxon>Chytridiomycota</taxon>
        <taxon>Chytridiomycota incertae sedis</taxon>
        <taxon>Chytridiomycetes</taxon>
        <taxon>Rhizophlyctidales</taxon>
        <taxon>Rhizophlyctidaceae</taxon>
        <taxon>Rhizophlyctis</taxon>
    </lineage>
</organism>
<dbReference type="EMBL" id="JADGJD010000018">
    <property type="protein sequence ID" value="KAJ3056862.1"/>
    <property type="molecule type" value="Genomic_DNA"/>
</dbReference>
<dbReference type="Gene3D" id="1.10.630.10">
    <property type="entry name" value="Cytochrome P450"/>
    <property type="match status" value="1"/>
</dbReference>
<keyword evidence="4 5" id="KW-0408">Iron</keyword>
<dbReference type="PRINTS" id="PR00465">
    <property type="entry name" value="EP450IV"/>
</dbReference>
<protein>
    <recommendedName>
        <fullName evidence="11">Cytochrome P450</fullName>
    </recommendedName>
</protein>
<dbReference type="GO" id="GO:0016705">
    <property type="term" value="F:oxidoreductase activity, acting on paired donors, with incorporation or reduction of molecular oxygen"/>
    <property type="evidence" value="ECO:0007669"/>
    <property type="project" value="InterPro"/>
</dbReference>
<dbReference type="PRINTS" id="PR00385">
    <property type="entry name" value="P450"/>
</dbReference>
<accession>A0AAD5SL85</accession>
<gene>
    <name evidence="9" type="ORF">HK097_003398</name>
</gene>
<dbReference type="GO" id="GO:0005506">
    <property type="term" value="F:iron ion binding"/>
    <property type="evidence" value="ECO:0007669"/>
    <property type="project" value="InterPro"/>
</dbReference>
<evidence type="ECO:0000256" key="4">
    <source>
        <dbReference type="ARBA" id="ARBA00023004"/>
    </source>
</evidence>
<dbReference type="PANTHER" id="PTHR24305:SF166">
    <property type="entry name" value="CYTOCHROME P450 12A4, MITOCHONDRIAL-RELATED"/>
    <property type="match status" value="1"/>
</dbReference>
<dbReference type="PANTHER" id="PTHR24305">
    <property type="entry name" value="CYTOCHROME P450"/>
    <property type="match status" value="1"/>
</dbReference>
<dbReference type="Pfam" id="PF00067">
    <property type="entry name" value="p450"/>
    <property type="match status" value="1"/>
</dbReference>
<dbReference type="AlphaFoldDB" id="A0AAD5SL85"/>
<keyword evidence="10" id="KW-1185">Reference proteome</keyword>
<keyword evidence="5 6" id="KW-0349">Heme</keyword>
<reference evidence="9" key="1">
    <citation type="submission" date="2020-05" db="EMBL/GenBank/DDBJ databases">
        <title>Phylogenomic resolution of chytrid fungi.</title>
        <authorList>
            <person name="Stajich J.E."/>
            <person name="Amses K."/>
            <person name="Simmons R."/>
            <person name="Seto K."/>
            <person name="Myers J."/>
            <person name="Bonds A."/>
            <person name="Quandt C.A."/>
            <person name="Barry K."/>
            <person name="Liu P."/>
            <person name="Grigoriev I."/>
            <person name="Longcore J.E."/>
            <person name="James T.Y."/>
        </authorList>
    </citation>
    <scope>NUCLEOTIDE SEQUENCE</scope>
    <source>
        <strain evidence="9">JEL0318</strain>
    </source>
</reference>
<comment type="caution">
    <text evidence="9">The sequence shown here is derived from an EMBL/GenBank/DDBJ whole genome shotgun (WGS) entry which is preliminary data.</text>
</comment>
<dbReference type="InterPro" id="IPR002403">
    <property type="entry name" value="Cyt_P450_E_grp-IV"/>
</dbReference>
<keyword evidence="8" id="KW-0812">Transmembrane</keyword>
<dbReference type="InterPro" id="IPR036396">
    <property type="entry name" value="Cyt_P450_sf"/>
</dbReference>
<evidence type="ECO:0000256" key="2">
    <source>
        <dbReference type="ARBA" id="ARBA00010617"/>
    </source>
</evidence>
<feature type="transmembrane region" description="Helical" evidence="8">
    <location>
        <begin position="24"/>
        <end position="45"/>
    </location>
</feature>
<evidence type="ECO:0000256" key="1">
    <source>
        <dbReference type="ARBA" id="ARBA00001971"/>
    </source>
</evidence>
<name>A0AAD5SL85_9FUNG</name>
<keyword evidence="3 5" id="KW-0479">Metal-binding</keyword>
<evidence type="ECO:0000256" key="3">
    <source>
        <dbReference type="ARBA" id="ARBA00022723"/>
    </source>
</evidence>
<feature type="compositionally biased region" description="Low complexity" evidence="7">
    <location>
        <begin position="434"/>
        <end position="454"/>
    </location>
</feature>
<keyword evidence="6" id="KW-0560">Oxidoreductase</keyword>
<dbReference type="GO" id="GO:0020037">
    <property type="term" value="F:heme binding"/>
    <property type="evidence" value="ECO:0007669"/>
    <property type="project" value="InterPro"/>
</dbReference>
<dbReference type="InterPro" id="IPR050121">
    <property type="entry name" value="Cytochrome_P450_monoxygenase"/>
</dbReference>
<keyword evidence="6" id="KW-0503">Monooxygenase</keyword>
<dbReference type="Proteomes" id="UP001212841">
    <property type="component" value="Unassembled WGS sequence"/>
</dbReference>
<evidence type="ECO:0000256" key="7">
    <source>
        <dbReference type="SAM" id="MobiDB-lite"/>
    </source>
</evidence>
<sequence>MTTMSKLLSDLIPSDLTGLMDNQYTRYALGAGAVACLAIPAYTFIKNRIDPISLAVIRGRFNTKDIVEERYRRGAIHWTWSIFGGLYVIIGEHPAKWLLIQEKDNIWSGIDGRPKAFRGFATGSIIDQDFEEHARSRRLMVPAFKIDALKGYLPRMLHHTTNSMEHWAKECDKGGYVDLEEGLKLLTLRIAFTLLLGAKIPDDNFEEMSRLRERYAELFLGFAPWPIGPWDGKKRSKIAKDSILKDVGEIINERRKDLEEREKSGKGTEDGVVEDSDPLWLLLKAVDENGDRLSVQELAAHSLILVIAGHETTAATLSSFVAECIRDPTLISRLRAEQDALIASTGRQIPSYEDLKNMPFMDAVFRECERVHSAAPNIIRRARKDIVYVPKDGTKPTVVKKGTMILWDVLSTNRDPSIYPDPHTFNPDRWLHQPPTTSPTDSATTTSDIGTTSTSIPSLSPFRLATFSAGHRICIGMQFARMEMLAVASRLVREYDFTSDVREGTVLEKTISGRKPLLHYPLGLGVRFLKRTGVQKAV</sequence>
<evidence type="ECO:0000313" key="10">
    <source>
        <dbReference type="Proteomes" id="UP001212841"/>
    </source>
</evidence>
<evidence type="ECO:0008006" key="11">
    <source>
        <dbReference type="Google" id="ProtNLM"/>
    </source>
</evidence>
<comment type="similarity">
    <text evidence="2 6">Belongs to the cytochrome P450 family.</text>
</comment>
<dbReference type="GO" id="GO:0004497">
    <property type="term" value="F:monooxygenase activity"/>
    <property type="evidence" value="ECO:0007669"/>
    <property type="project" value="UniProtKB-KW"/>
</dbReference>
<evidence type="ECO:0000313" key="9">
    <source>
        <dbReference type="EMBL" id="KAJ3056862.1"/>
    </source>
</evidence>
<dbReference type="InterPro" id="IPR017972">
    <property type="entry name" value="Cyt_P450_CS"/>
</dbReference>
<dbReference type="InterPro" id="IPR001128">
    <property type="entry name" value="Cyt_P450"/>
</dbReference>
<keyword evidence="8" id="KW-1133">Transmembrane helix</keyword>
<evidence type="ECO:0000256" key="8">
    <source>
        <dbReference type="SAM" id="Phobius"/>
    </source>
</evidence>
<evidence type="ECO:0000256" key="5">
    <source>
        <dbReference type="PIRSR" id="PIRSR602403-1"/>
    </source>
</evidence>
<proteinExistence type="inferred from homology"/>
<comment type="cofactor">
    <cofactor evidence="1 5">
        <name>heme</name>
        <dbReference type="ChEBI" id="CHEBI:30413"/>
    </cofactor>
</comment>